<dbReference type="AlphaFoldDB" id="A0A2T7E037"/>
<accession>A0A2T7E037</accession>
<evidence type="ECO:0000313" key="2">
    <source>
        <dbReference type="Proteomes" id="UP000244336"/>
    </source>
</evidence>
<keyword evidence="2" id="KW-1185">Reference proteome</keyword>
<dbReference type="Gramene" id="PUZ61193">
    <property type="protein sequence ID" value="PUZ61193"/>
    <property type="gene ID" value="GQ55_4G255500"/>
</dbReference>
<protein>
    <submittedName>
        <fullName evidence="1">Uncharacterized protein</fullName>
    </submittedName>
</protein>
<dbReference type="EMBL" id="CM009752">
    <property type="protein sequence ID" value="PUZ61193.1"/>
    <property type="molecule type" value="Genomic_DNA"/>
</dbReference>
<name>A0A2T7E037_9POAL</name>
<dbReference type="Proteomes" id="UP000244336">
    <property type="component" value="Chromosome 4"/>
</dbReference>
<proteinExistence type="predicted"/>
<dbReference type="OrthoDB" id="586778at2759"/>
<evidence type="ECO:0000313" key="1">
    <source>
        <dbReference type="EMBL" id="PUZ61193.1"/>
    </source>
</evidence>
<sequence length="173" mass="19097">MEDQTWEAYFTDTPPPEPSLTKIITDLRKRVLVSPIFVCLLCTKESSSQQHMAVHCKKHVQAGMAKGTVKHIKYYPDHTTCHFFGINPQPTTPQDSGSANRVKQVPMPSYKTVLYYAGDAFVSHLASMLPENPNGVGPIIAPIGNRSNIDLTLRLGSTRGTIAVRLLPARPVE</sequence>
<organism evidence="1 2">
    <name type="scientific">Panicum hallii var. hallii</name>
    <dbReference type="NCBI Taxonomy" id="1504633"/>
    <lineage>
        <taxon>Eukaryota</taxon>
        <taxon>Viridiplantae</taxon>
        <taxon>Streptophyta</taxon>
        <taxon>Embryophyta</taxon>
        <taxon>Tracheophyta</taxon>
        <taxon>Spermatophyta</taxon>
        <taxon>Magnoliopsida</taxon>
        <taxon>Liliopsida</taxon>
        <taxon>Poales</taxon>
        <taxon>Poaceae</taxon>
        <taxon>PACMAD clade</taxon>
        <taxon>Panicoideae</taxon>
        <taxon>Panicodae</taxon>
        <taxon>Paniceae</taxon>
        <taxon>Panicinae</taxon>
        <taxon>Panicum</taxon>
        <taxon>Panicum sect. Panicum</taxon>
    </lineage>
</organism>
<gene>
    <name evidence="1" type="ORF">GQ55_4G255500</name>
</gene>
<reference evidence="1 2" key="1">
    <citation type="submission" date="2018-04" db="EMBL/GenBank/DDBJ databases">
        <title>WGS assembly of Panicum hallii var. hallii HAL2.</title>
        <authorList>
            <person name="Lovell J."/>
            <person name="Jenkins J."/>
            <person name="Lowry D."/>
            <person name="Mamidi S."/>
            <person name="Sreedasyam A."/>
            <person name="Weng X."/>
            <person name="Barry K."/>
            <person name="Bonette J."/>
            <person name="Campitelli B."/>
            <person name="Daum C."/>
            <person name="Gordon S."/>
            <person name="Gould B."/>
            <person name="Lipzen A."/>
            <person name="MacQueen A."/>
            <person name="Palacio-Mejia J."/>
            <person name="Plott C."/>
            <person name="Shakirov E."/>
            <person name="Shu S."/>
            <person name="Yoshinaga Y."/>
            <person name="Zane M."/>
            <person name="Rokhsar D."/>
            <person name="Grimwood J."/>
            <person name="Schmutz J."/>
            <person name="Juenger T."/>
        </authorList>
    </citation>
    <scope>NUCLEOTIDE SEQUENCE [LARGE SCALE GENOMIC DNA]</scope>
    <source>
        <strain evidence="2">cv. HAL2</strain>
    </source>
</reference>